<dbReference type="RefSeq" id="WP_127933066.1">
    <property type="nucleotide sequence ID" value="NZ_SAUN01000001.1"/>
</dbReference>
<dbReference type="InterPro" id="IPR016032">
    <property type="entry name" value="Sig_transdc_resp-reg_C-effctor"/>
</dbReference>
<dbReference type="SUPFAM" id="SSF46894">
    <property type="entry name" value="C-terminal effector domain of the bipartite response regulators"/>
    <property type="match status" value="1"/>
</dbReference>
<accession>A0A438M4E5</accession>
<dbReference type="SMART" id="SM00421">
    <property type="entry name" value="HTH_LUXR"/>
    <property type="match status" value="1"/>
</dbReference>
<keyword evidence="3" id="KW-1185">Reference proteome</keyword>
<dbReference type="Proteomes" id="UP000284824">
    <property type="component" value="Unassembled WGS sequence"/>
</dbReference>
<name>A0A438M4E5_9ACTN</name>
<feature type="domain" description="HTH luxR-type" evidence="1">
    <location>
        <begin position="244"/>
        <end position="301"/>
    </location>
</feature>
<dbReference type="PANTHER" id="PTHR34293:SF1">
    <property type="entry name" value="HTH-TYPE TRANSCRIPTIONAL REGULATOR TRMBL2"/>
    <property type="match status" value="1"/>
</dbReference>
<dbReference type="InterPro" id="IPR051797">
    <property type="entry name" value="TrmB-like"/>
</dbReference>
<dbReference type="InterPro" id="IPR000792">
    <property type="entry name" value="Tscrpt_reg_LuxR_C"/>
</dbReference>
<protein>
    <recommendedName>
        <fullName evidence="1">HTH luxR-type domain-containing protein</fullName>
    </recommendedName>
</protein>
<dbReference type="InterPro" id="IPR036388">
    <property type="entry name" value="WH-like_DNA-bd_sf"/>
</dbReference>
<evidence type="ECO:0000259" key="1">
    <source>
        <dbReference type="SMART" id="SM00421"/>
    </source>
</evidence>
<evidence type="ECO:0000313" key="2">
    <source>
        <dbReference type="EMBL" id="RVX40730.1"/>
    </source>
</evidence>
<dbReference type="EMBL" id="SAUN01000001">
    <property type="protein sequence ID" value="RVX40730.1"/>
    <property type="molecule type" value="Genomic_DNA"/>
</dbReference>
<dbReference type="GO" id="GO:0006355">
    <property type="term" value="P:regulation of DNA-templated transcription"/>
    <property type="evidence" value="ECO:0007669"/>
    <property type="project" value="InterPro"/>
</dbReference>
<gene>
    <name evidence="2" type="ORF">EDD27_3151</name>
</gene>
<reference evidence="2 3" key="1">
    <citation type="submission" date="2019-01" db="EMBL/GenBank/DDBJ databases">
        <title>Sequencing the genomes of 1000 actinobacteria strains.</title>
        <authorList>
            <person name="Klenk H.-P."/>
        </authorList>
    </citation>
    <scope>NUCLEOTIDE SEQUENCE [LARGE SCALE GENOMIC DNA]</scope>
    <source>
        <strain evidence="2 3">DSM 43925</strain>
    </source>
</reference>
<sequence>MSLRSVGLTEYEEHTYRALLKDPSREISGEPDAVHAALTRLVELELVRRDGDGRMVAVDPDVGIPRLIRRRMREANAELRRISSAWETLHTLTEGRGAAADQIERIDEGVGERIWCLAQDAREVLAVHLHQRRLQVHVGMLPQYLKRLGEGVEWRTIIPRESLMNPELVEYYRRLHSAGDRHRVTDERVQQMIILDRATAFVPTVPNIPASGALMIRQPGAVATLVDLFERVWRHATDLEPDGASRLTALERQVLYLLSSTDKDETAARKMRVGLRTYRRHVAQLLVRLGASNRFQAAILAKERGWL</sequence>
<dbReference type="GO" id="GO:0003677">
    <property type="term" value="F:DNA binding"/>
    <property type="evidence" value="ECO:0007669"/>
    <property type="project" value="InterPro"/>
</dbReference>
<dbReference type="PANTHER" id="PTHR34293">
    <property type="entry name" value="HTH-TYPE TRANSCRIPTIONAL REGULATOR TRMBL2"/>
    <property type="match status" value="1"/>
</dbReference>
<evidence type="ECO:0000313" key="3">
    <source>
        <dbReference type="Proteomes" id="UP000284824"/>
    </source>
</evidence>
<dbReference type="OrthoDB" id="4266042at2"/>
<comment type="caution">
    <text evidence="2">The sequence shown here is derived from an EMBL/GenBank/DDBJ whole genome shotgun (WGS) entry which is preliminary data.</text>
</comment>
<dbReference type="AlphaFoldDB" id="A0A438M4E5"/>
<dbReference type="Gene3D" id="1.10.10.10">
    <property type="entry name" value="Winged helix-like DNA-binding domain superfamily/Winged helix DNA-binding domain"/>
    <property type="match status" value="1"/>
</dbReference>
<proteinExistence type="predicted"/>
<organism evidence="2 3">
    <name type="scientific">Nonomuraea polychroma</name>
    <dbReference type="NCBI Taxonomy" id="46176"/>
    <lineage>
        <taxon>Bacteria</taxon>
        <taxon>Bacillati</taxon>
        <taxon>Actinomycetota</taxon>
        <taxon>Actinomycetes</taxon>
        <taxon>Streptosporangiales</taxon>
        <taxon>Streptosporangiaceae</taxon>
        <taxon>Nonomuraea</taxon>
    </lineage>
</organism>